<reference evidence="21" key="1">
    <citation type="journal article" date="2015" name="J. Med. Entomol.">
        <title>A Deep Insight Into the Sialotranscriptome of the Chagas Disease Vector, Panstrongylus megistus (Hemiptera: Heteroptera).</title>
        <authorList>
            <person name="Ribeiro J.M."/>
            <person name="Schwarz A."/>
            <person name="Francischetti I.M."/>
        </authorList>
    </citation>
    <scope>NUCLEOTIDE SEQUENCE</scope>
    <source>
        <tissue evidence="21">Salivary glands</tissue>
    </source>
</reference>
<evidence type="ECO:0000256" key="12">
    <source>
        <dbReference type="ARBA" id="ARBA00023158"/>
    </source>
</evidence>
<evidence type="ECO:0000256" key="6">
    <source>
        <dbReference type="ARBA" id="ARBA00022741"/>
    </source>
</evidence>
<evidence type="ECO:0000259" key="20">
    <source>
        <dbReference type="PROSITE" id="PS51327"/>
    </source>
</evidence>
<feature type="domain" description="Dicer dsRNA-binding fold" evidence="20">
    <location>
        <begin position="558"/>
        <end position="653"/>
    </location>
</feature>
<dbReference type="Pfam" id="PF04851">
    <property type="entry name" value="ResIII"/>
    <property type="match status" value="1"/>
</dbReference>
<evidence type="ECO:0000259" key="19">
    <source>
        <dbReference type="PROSITE" id="PS51194"/>
    </source>
</evidence>
<dbReference type="InterPro" id="IPR001650">
    <property type="entry name" value="Helicase_C-like"/>
</dbReference>
<dbReference type="SMART" id="SM00487">
    <property type="entry name" value="DEXDc"/>
    <property type="match status" value="1"/>
</dbReference>
<dbReference type="GO" id="GO:0003723">
    <property type="term" value="F:RNA binding"/>
    <property type="evidence" value="ECO:0007669"/>
    <property type="project" value="UniProtKB-UniRule"/>
</dbReference>
<keyword evidence="6" id="KW-0547">Nucleotide-binding</keyword>
<dbReference type="GO" id="GO:0046872">
    <property type="term" value="F:metal ion binding"/>
    <property type="evidence" value="ECO:0007669"/>
    <property type="project" value="UniProtKB-KW"/>
</dbReference>
<dbReference type="Gene3D" id="3.30.160.20">
    <property type="match status" value="1"/>
</dbReference>
<dbReference type="GO" id="GO:0004386">
    <property type="term" value="F:helicase activity"/>
    <property type="evidence" value="ECO:0007669"/>
    <property type="project" value="UniProtKB-KW"/>
</dbReference>
<evidence type="ECO:0000256" key="4">
    <source>
        <dbReference type="ARBA" id="ARBA00022723"/>
    </source>
</evidence>
<dbReference type="GO" id="GO:0005634">
    <property type="term" value="C:nucleus"/>
    <property type="evidence" value="ECO:0007669"/>
    <property type="project" value="TreeGrafter"/>
</dbReference>
<name>A0A069DXQ4_9HEMI</name>
<dbReference type="SMART" id="SM00949">
    <property type="entry name" value="PAZ"/>
    <property type="match status" value="1"/>
</dbReference>
<dbReference type="PANTHER" id="PTHR14950">
    <property type="entry name" value="DICER-RELATED"/>
    <property type="match status" value="1"/>
</dbReference>
<dbReference type="Pfam" id="PF02170">
    <property type="entry name" value="PAZ"/>
    <property type="match status" value="1"/>
</dbReference>
<proteinExistence type="evidence at transcript level"/>
<comment type="similarity">
    <text evidence="14 15">Belongs to the helicase family. Dicer subfamily.</text>
</comment>
<dbReference type="PROSITE" id="PS51194">
    <property type="entry name" value="HELICASE_CTER"/>
    <property type="match status" value="1"/>
</dbReference>
<dbReference type="InterPro" id="IPR044441">
    <property type="entry name" value="DICER_DSRM"/>
</dbReference>
<comment type="cofactor">
    <cofactor evidence="1">
        <name>Mn(2+)</name>
        <dbReference type="ChEBI" id="CHEBI:29035"/>
    </cofactor>
</comment>
<keyword evidence="11" id="KW-0460">Magnesium</keyword>
<evidence type="ECO:0000259" key="17">
    <source>
        <dbReference type="PROSITE" id="PS50821"/>
    </source>
</evidence>
<keyword evidence="4" id="KW-0479">Metal-binding</keyword>
<dbReference type="GO" id="GO:0031054">
    <property type="term" value="P:pre-miRNA processing"/>
    <property type="evidence" value="ECO:0007669"/>
    <property type="project" value="InterPro"/>
</dbReference>
<evidence type="ECO:0000256" key="3">
    <source>
        <dbReference type="ARBA" id="ARBA00022722"/>
    </source>
</evidence>
<dbReference type="PROSITE" id="PS50821">
    <property type="entry name" value="PAZ"/>
    <property type="match status" value="1"/>
</dbReference>
<evidence type="ECO:0000256" key="11">
    <source>
        <dbReference type="ARBA" id="ARBA00022842"/>
    </source>
</evidence>
<dbReference type="InterPro" id="IPR014001">
    <property type="entry name" value="Helicase_ATP-bd"/>
</dbReference>
<dbReference type="Pfam" id="PF00271">
    <property type="entry name" value="Helicase_C"/>
    <property type="match status" value="1"/>
</dbReference>
<dbReference type="SMART" id="SM00490">
    <property type="entry name" value="HELICc"/>
    <property type="match status" value="1"/>
</dbReference>
<evidence type="ECO:0000259" key="16">
    <source>
        <dbReference type="PROSITE" id="PS50142"/>
    </source>
</evidence>
<dbReference type="Pfam" id="PF03368">
    <property type="entry name" value="Dicer_dimer"/>
    <property type="match status" value="1"/>
</dbReference>
<keyword evidence="9" id="KW-0347">Helicase</keyword>
<dbReference type="PROSITE" id="PS51327">
    <property type="entry name" value="DICER_DSRBF"/>
    <property type="match status" value="1"/>
</dbReference>
<dbReference type="SMART" id="SM00535">
    <property type="entry name" value="RIBOc"/>
    <property type="match status" value="2"/>
</dbReference>
<keyword evidence="15" id="KW-0694">RNA-binding</keyword>
<dbReference type="GO" id="GO:0003677">
    <property type="term" value="F:DNA binding"/>
    <property type="evidence" value="ECO:0007669"/>
    <property type="project" value="InterPro"/>
</dbReference>
<evidence type="ECO:0000256" key="1">
    <source>
        <dbReference type="ARBA" id="ARBA00001936"/>
    </source>
</evidence>
<dbReference type="InterPro" id="IPR036085">
    <property type="entry name" value="PAZ_dom_sf"/>
</dbReference>
<dbReference type="Gene3D" id="3.40.50.300">
    <property type="entry name" value="P-loop containing nucleotide triphosphate hydrolases"/>
    <property type="match status" value="2"/>
</dbReference>
<dbReference type="GO" id="GO:0070578">
    <property type="term" value="C:RISC-loading complex"/>
    <property type="evidence" value="ECO:0007669"/>
    <property type="project" value="TreeGrafter"/>
</dbReference>
<dbReference type="PROSITE" id="PS50142">
    <property type="entry name" value="RNASE_3_2"/>
    <property type="match status" value="2"/>
</dbReference>
<dbReference type="InterPro" id="IPR036389">
    <property type="entry name" value="RNase_III_sf"/>
</dbReference>
<feature type="domain" description="Helicase ATP-binding" evidence="18">
    <location>
        <begin position="12"/>
        <end position="190"/>
    </location>
</feature>
<dbReference type="PANTHER" id="PTHR14950:SF36">
    <property type="entry name" value="ENDORIBONUCLEASE DCR-2"/>
    <property type="match status" value="1"/>
</dbReference>
<evidence type="ECO:0000256" key="5">
    <source>
        <dbReference type="ARBA" id="ARBA00022737"/>
    </source>
</evidence>
<dbReference type="Gene3D" id="1.10.1520.10">
    <property type="entry name" value="Ribonuclease III domain"/>
    <property type="match status" value="2"/>
</dbReference>
<feature type="domain" description="Helicase C-terminal" evidence="19">
    <location>
        <begin position="359"/>
        <end position="532"/>
    </location>
</feature>
<feature type="domain" description="RNase III" evidence="16">
    <location>
        <begin position="1346"/>
        <end position="1503"/>
    </location>
</feature>
<evidence type="ECO:0000313" key="21">
    <source>
        <dbReference type="EMBL" id="JAC88813.1"/>
    </source>
</evidence>
<dbReference type="SUPFAM" id="SSF69065">
    <property type="entry name" value="RNase III domain-like"/>
    <property type="match status" value="2"/>
</dbReference>
<keyword evidence="13" id="KW-0464">Manganese</keyword>
<evidence type="ECO:0000256" key="7">
    <source>
        <dbReference type="ARBA" id="ARBA00022759"/>
    </source>
</evidence>
<dbReference type="GO" id="GO:0004525">
    <property type="term" value="F:ribonuclease III activity"/>
    <property type="evidence" value="ECO:0007669"/>
    <property type="project" value="InterPro"/>
</dbReference>
<evidence type="ECO:0000256" key="13">
    <source>
        <dbReference type="ARBA" id="ARBA00023211"/>
    </source>
</evidence>
<protein>
    <submittedName>
        <fullName evidence="21">Putative endoribonuclease dcr-1-like isoform 3</fullName>
    </submittedName>
</protein>
<dbReference type="Pfam" id="PF00636">
    <property type="entry name" value="Ribonuclease_3"/>
    <property type="match status" value="2"/>
</dbReference>
<accession>A0A069DXQ4</accession>
<dbReference type="GO" id="GO:0005737">
    <property type="term" value="C:cytoplasm"/>
    <property type="evidence" value="ECO:0007669"/>
    <property type="project" value="TreeGrafter"/>
</dbReference>
<feature type="domain" description="RNase III" evidence="16">
    <location>
        <begin position="1124"/>
        <end position="1299"/>
    </location>
</feature>
<dbReference type="InterPro" id="IPR000999">
    <property type="entry name" value="RNase_III_dom"/>
</dbReference>
<dbReference type="Gene3D" id="2.170.260.10">
    <property type="entry name" value="paz domain"/>
    <property type="match status" value="1"/>
</dbReference>
<evidence type="ECO:0000256" key="10">
    <source>
        <dbReference type="ARBA" id="ARBA00022840"/>
    </source>
</evidence>
<evidence type="ECO:0000256" key="8">
    <source>
        <dbReference type="ARBA" id="ARBA00022801"/>
    </source>
</evidence>
<feature type="non-terminal residue" evidence="21">
    <location>
        <position position="1"/>
    </location>
</feature>
<keyword evidence="12" id="KW-0943">RNA-mediated gene silencing</keyword>
<keyword evidence="7" id="KW-0255">Endonuclease</keyword>
<dbReference type="CDD" id="cd00593">
    <property type="entry name" value="RIBOc"/>
    <property type="match status" value="2"/>
</dbReference>
<dbReference type="Pfam" id="PF20931">
    <property type="entry name" value="Dicer_platform"/>
    <property type="match status" value="1"/>
</dbReference>
<evidence type="ECO:0000256" key="15">
    <source>
        <dbReference type="PROSITE-ProRule" id="PRU00657"/>
    </source>
</evidence>
<organism evidence="21">
    <name type="scientific">Panstrongylus megistus</name>
    <dbReference type="NCBI Taxonomy" id="65343"/>
    <lineage>
        <taxon>Eukaryota</taxon>
        <taxon>Metazoa</taxon>
        <taxon>Ecdysozoa</taxon>
        <taxon>Arthropoda</taxon>
        <taxon>Hexapoda</taxon>
        <taxon>Insecta</taxon>
        <taxon>Pterygota</taxon>
        <taxon>Neoptera</taxon>
        <taxon>Paraneoptera</taxon>
        <taxon>Hemiptera</taxon>
        <taxon>Heteroptera</taxon>
        <taxon>Panheteroptera</taxon>
        <taxon>Cimicomorpha</taxon>
        <taxon>Reduviidae</taxon>
        <taxon>Triatominae</taxon>
        <taxon>Panstrongylus</taxon>
    </lineage>
</organism>
<dbReference type="InterPro" id="IPR027417">
    <property type="entry name" value="P-loop_NTPase"/>
</dbReference>
<dbReference type="GO" id="GO:0006309">
    <property type="term" value="P:apoptotic DNA fragmentation"/>
    <property type="evidence" value="ECO:0007669"/>
    <property type="project" value="TreeGrafter"/>
</dbReference>
<feature type="domain" description="PAZ" evidence="17">
    <location>
        <begin position="834"/>
        <end position="955"/>
    </location>
</feature>
<dbReference type="GO" id="GO:0004530">
    <property type="term" value="F:deoxyribonuclease I activity"/>
    <property type="evidence" value="ECO:0007669"/>
    <property type="project" value="TreeGrafter"/>
</dbReference>
<dbReference type="Pfam" id="PF20932">
    <property type="entry name" value="Dicer_dsRBD"/>
    <property type="match status" value="1"/>
</dbReference>
<dbReference type="InterPro" id="IPR048512">
    <property type="entry name" value="Dicer_platform"/>
</dbReference>
<evidence type="ECO:0000256" key="14">
    <source>
        <dbReference type="ARBA" id="ARBA00035116"/>
    </source>
</evidence>
<dbReference type="InterPro" id="IPR038248">
    <property type="entry name" value="Dicer_dimer_sf"/>
</dbReference>
<sequence length="1603" mass="183155">EDFKPREYQVEMLETAIKRNTIVFMPTGSGKTFIAAMLIKHMARDIEKPYSEGGMRTFFLVNTVALVTQQAESIARMLPLEISTYSGDMGVDYWDQSRWLQELEKNQILVMTAQIFLNLLTHSYIKMSRVNLLIMDECHHTMRNHSMNQIMKLYRSVDVMVRPRILGLTATLLNANCKIERIDSEIKTLETNLDSTVITATDEELVQMYSTNPKEKILHYSAQAFSIGSVLLQTCITSLSEAINSINFIEPPIISPVEGAELLQDSKKPLSKRLINMLLDINVLYNDLGLYAAAECALAVIVRLERLKLSTTDSVLATLLEIMITKLHYFRNRAFKLMEESDDSDNEKPLIYSSTKLRTLCDFFKNYNPENVSIVFVERRLTAKVLFYIFSKLSKTNSMFSGIKPDFIVGFNNNPYNDTREVLYMKKSNLSTLRKFNTKEINVLFASNVIEEGIDIRICNYVIKFDLPQTFRSYIQSKGRARNRNSTFLLIMPNSVTKELTNYYLFKATENYMKKNLHGGKAQRYLQTKEEKNEIEECNLLPYFVDGPGSATVTGLSAISLINRYCLALPQDRFCPLTSYWWVKELTVDGSKKYKGILQLPVNSAIKSIIEGPPCDSKINAKRGVALEACKLLHQFGELDNNLLPCGKYSELLNDKKLFPHWQVNEPQAGTKKLRRNYDKHYSKWENGCRPRPDINIYLHFIRITPNYEKPLKTRLAAFFDILNSKTSFSILTSKKWPKICQFSMFMNVGEVNVKILENVKTFKFTKDEINLLFRFHCFLFTEVLRFSKKFVMRDYDNLENAYFIVPTIEGKNGDVRIDWETIKEHKKLPEMSALSNDARENLVVDEETYLGKVVVPWYRPQGDTMRYIVTKVCQDERPDSPFPSANYESYAQYFYQRYNQKLLNPTQPLIEVRAISSKLNCLLPKGKRQSSRRKRLEEDDFEETLIPELCCLLKFPSVYMLKATVLPSVLHRIHHLLIAEELRQKIALETKLGTMNISPGHVWEPLKLDITAIQYDDKPQAHSTIEVSDMLTSSMNALKEGIFPWKEEEEPFDLERQLLNVDLLAIIHYQKFMNENIGLQNNPTSQNGPSRKPVVLIIPPKASLSILNSVDKGTGPEQHAILQALTAVSATDIINYERLETLGDSFLKFIVSLALFIYYPDKDEGKLTQVKGKIIGNKNFFFVGSNISLGSLLKVHDFSPNDWDVPCFSISRDFKNIIKYLNCSPPLVYQICLSPLERDSGIFKEDTRLQLHDLLTKAEENDGSSHSSLSIIGQHSAPDKTISDAVEALVGVYLQACGITGALTLCQWLGILAPEISGVTKLFDSPAPTARLNAALNIDFFLVEPERLEATIGYKFEDRSFLLQALTHASFQTNVTDCYQRLEFLGDAILDFLITAYIYENCGNLTPGELTDLRSALVNNVTFACLSVRYGFHKHLNARSSKLNEIILRFVKHQESRDHKIGAEVLFLIEEQNAQVAESIDVPKLLGDLFESIAAAIYLDSGKSLQQVWNVYFNLMKQEIEEFSKNVPKNHIRLLYEKFPSPPPNFGSAKVLPDDGRVLIPLEVIHNAKPSVFHGIGENKYHAKLAAAKMALRFFHEKYQDV</sequence>
<dbReference type="FunFam" id="1.10.1520.10:FF:000005">
    <property type="entry name" value="Putative endoribonuclease dicer"/>
    <property type="match status" value="1"/>
</dbReference>
<keyword evidence="5" id="KW-0677">Repeat</keyword>
<keyword evidence="10" id="KW-0067">ATP-binding</keyword>
<keyword evidence="8" id="KW-0378">Hydrolase</keyword>
<keyword evidence="3" id="KW-0540">Nuclease</keyword>
<dbReference type="GO" id="GO:0005524">
    <property type="term" value="F:ATP binding"/>
    <property type="evidence" value="ECO:0007669"/>
    <property type="project" value="UniProtKB-KW"/>
</dbReference>
<dbReference type="SUPFAM" id="SSF52540">
    <property type="entry name" value="P-loop containing nucleoside triphosphate hydrolases"/>
    <property type="match status" value="1"/>
</dbReference>
<dbReference type="FunFam" id="3.40.50.300:FF:000628">
    <property type="entry name" value="Endoribonuclease Dicer"/>
    <property type="match status" value="1"/>
</dbReference>
<dbReference type="InterPro" id="IPR005034">
    <property type="entry name" value="Dicer_dimerisation"/>
</dbReference>
<dbReference type="EMBL" id="GBGD01000076">
    <property type="protein sequence ID" value="JAC88813.1"/>
    <property type="molecule type" value="mRNA"/>
</dbReference>
<dbReference type="Gene3D" id="3.30.160.380">
    <property type="entry name" value="Dicer dimerisation domain"/>
    <property type="match status" value="1"/>
</dbReference>
<dbReference type="GO" id="GO:0030422">
    <property type="term" value="P:siRNA processing"/>
    <property type="evidence" value="ECO:0007669"/>
    <property type="project" value="InterPro"/>
</dbReference>
<evidence type="ECO:0000256" key="9">
    <source>
        <dbReference type="ARBA" id="ARBA00022806"/>
    </source>
</evidence>
<dbReference type="InterPro" id="IPR048513">
    <property type="entry name" value="Dicer_PBD"/>
</dbReference>
<dbReference type="SUPFAM" id="SSF101690">
    <property type="entry name" value="PAZ domain"/>
    <property type="match status" value="1"/>
</dbReference>
<dbReference type="PROSITE" id="PS00517">
    <property type="entry name" value="RNASE_3_1"/>
    <property type="match status" value="1"/>
</dbReference>
<evidence type="ECO:0000256" key="2">
    <source>
        <dbReference type="ARBA" id="ARBA00001946"/>
    </source>
</evidence>
<dbReference type="CDD" id="cd18034">
    <property type="entry name" value="DEXHc_dicer"/>
    <property type="match status" value="1"/>
</dbReference>
<evidence type="ECO:0000259" key="18">
    <source>
        <dbReference type="PROSITE" id="PS51192"/>
    </source>
</evidence>
<dbReference type="CDD" id="cd15903">
    <property type="entry name" value="Dicer_PBD"/>
    <property type="match status" value="1"/>
</dbReference>
<dbReference type="InterPro" id="IPR006935">
    <property type="entry name" value="Helicase/UvrB_N"/>
</dbReference>
<dbReference type="PROSITE" id="PS51192">
    <property type="entry name" value="HELICASE_ATP_BIND_1"/>
    <property type="match status" value="1"/>
</dbReference>
<comment type="cofactor">
    <cofactor evidence="2">
        <name>Mg(2+)</name>
        <dbReference type="ChEBI" id="CHEBI:18420"/>
    </cofactor>
</comment>
<dbReference type="InterPro" id="IPR003100">
    <property type="entry name" value="PAZ_dom"/>
</dbReference>